<reference evidence="6 7" key="1">
    <citation type="submission" date="2019-06" db="EMBL/GenBank/DDBJ databases">
        <title>Sequencing the genomes of 1000 actinobacteria strains.</title>
        <authorList>
            <person name="Klenk H.-P."/>
        </authorList>
    </citation>
    <scope>NUCLEOTIDE SEQUENCE [LARGE SCALE GENOMIC DNA]</scope>
    <source>
        <strain evidence="6 7">DSM 25218</strain>
    </source>
</reference>
<organism evidence="6 7">
    <name type="scientific">Nocardioides albertanoniae</name>
    <dbReference type="NCBI Taxonomy" id="1175486"/>
    <lineage>
        <taxon>Bacteria</taxon>
        <taxon>Bacillati</taxon>
        <taxon>Actinomycetota</taxon>
        <taxon>Actinomycetes</taxon>
        <taxon>Propionibacteriales</taxon>
        <taxon>Nocardioidaceae</taxon>
        <taxon>Nocardioides</taxon>
    </lineage>
</organism>
<dbReference type="InterPro" id="IPR027383">
    <property type="entry name" value="Znf_put"/>
</dbReference>
<dbReference type="RefSeq" id="WP_141780530.1">
    <property type="nucleotide sequence ID" value="NZ_VFOV01000001.1"/>
</dbReference>
<keyword evidence="1" id="KW-0805">Transcription regulation</keyword>
<proteinExistence type="predicted"/>
<feature type="region of interest" description="Disordered" evidence="3">
    <location>
        <begin position="120"/>
        <end position="148"/>
    </location>
</feature>
<evidence type="ECO:0000313" key="7">
    <source>
        <dbReference type="Proteomes" id="UP000320209"/>
    </source>
</evidence>
<dbReference type="OrthoDB" id="5242431at2"/>
<evidence type="ECO:0000259" key="5">
    <source>
        <dbReference type="Pfam" id="PF13490"/>
    </source>
</evidence>
<keyword evidence="2" id="KW-0804">Transcription</keyword>
<dbReference type="Gene3D" id="1.10.10.1320">
    <property type="entry name" value="Anti-sigma factor, zinc-finger domain"/>
    <property type="match status" value="1"/>
</dbReference>
<protein>
    <submittedName>
        <fullName evidence="6">Putative zinc finger protein</fullName>
    </submittedName>
</protein>
<dbReference type="Pfam" id="PF13490">
    <property type="entry name" value="zf-HC2"/>
    <property type="match status" value="1"/>
</dbReference>
<dbReference type="InterPro" id="IPR041916">
    <property type="entry name" value="Anti_sigma_zinc_sf"/>
</dbReference>
<evidence type="ECO:0000313" key="6">
    <source>
        <dbReference type="EMBL" id="TQL68550.1"/>
    </source>
</evidence>
<feature type="transmembrane region" description="Helical" evidence="4">
    <location>
        <begin position="100"/>
        <end position="121"/>
    </location>
</feature>
<accession>A0A543A7R1</accession>
<dbReference type="AlphaFoldDB" id="A0A543A7R1"/>
<gene>
    <name evidence="6" type="ORF">FB381_2441</name>
</gene>
<sequence length="262" mass="27207">MSGMNDDLDATAHETFADWDASYVLGALSPSDRRAYERHLSSCGICRDATAELAGMPGLLGVLSREEAHELVEDDRTAVPASSLASLAGVVRRSRRNRRALATAAAVVLLAGGTALGGTLLDRDGAREPAAGPSASTPVSPNGPAGANARTLDLQPVGSVDLWAQLVVTPTSWGTSLRWSCHYPPKPGQSAPPQTDSPPEPVTYDLVLVDRDGGRTIAGSWTWSGGETLGLDASSAVPINDVERIEITLDGEETAIAAASLT</sequence>
<evidence type="ECO:0000256" key="1">
    <source>
        <dbReference type="ARBA" id="ARBA00023015"/>
    </source>
</evidence>
<evidence type="ECO:0000256" key="2">
    <source>
        <dbReference type="ARBA" id="ARBA00023163"/>
    </source>
</evidence>
<keyword evidence="4" id="KW-1133">Transmembrane helix</keyword>
<comment type="caution">
    <text evidence="6">The sequence shown here is derived from an EMBL/GenBank/DDBJ whole genome shotgun (WGS) entry which is preliminary data.</text>
</comment>
<dbReference type="Proteomes" id="UP000320209">
    <property type="component" value="Unassembled WGS sequence"/>
</dbReference>
<dbReference type="EMBL" id="VFOV01000001">
    <property type="protein sequence ID" value="TQL68550.1"/>
    <property type="molecule type" value="Genomic_DNA"/>
</dbReference>
<feature type="domain" description="Putative zinc-finger" evidence="5">
    <location>
        <begin position="23"/>
        <end position="47"/>
    </location>
</feature>
<evidence type="ECO:0000256" key="3">
    <source>
        <dbReference type="SAM" id="MobiDB-lite"/>
    </source>
</evidence>
<evidence type="ECO:0000256" key="4">
    <source>
        <dbReference type="SAM" id="Phobius"/>
    </source>
</evidence>
<keyword evidence="4" id="KW-0472">Membrane</keyword>
<keyword evidence="7" id="KW-1185">Reference proteome</keyword>
<name>A0A543A7R1_9ACTN</name>
<keyword evidence="4" id="KW-0812">Transmembrane</keyword>